<reference evidence="11 12" key="1">
    <citation type="submission" date="2014-04" db="EMBL/GenBank/DDBJ databases">
        <authorList>
            <consortium name="DOE Joint Genome Institute"/>
            <person name="Kuo A."/>
            <person name="Kohler A."/>
            <person name="Nagy L.G."/>
            <person name="Floudas D."/>
            <person name="Copeland A."/>
            <person name="Barry K.W."/>
            <person name="Cichocki N."/>
            <person name="Veneault-Fourrey C."/>
            <person name="LaButti K."/>
            <person name="Lindquist E.A."/>
            <person name="Lipzen A."/>
            <person name="Lundell T."/>
            <person name="Morin E."/>
            <person name="Murat C."/>
            <person name="Sun H."/>
            <person name="Tunlid A."/>
            <person name="Henrissat B."/>
            <person name="Grigoriev I.V."/>
            <person name="Hibbett D.S."/>
            <person name="Martin F."/>
            <person name="Nordberg H.P."/>
            <person name="Cantor M.N."/>
            <person name="Hua S.X."/>
        </authorList>
    </citation>
    <scope>NUCLEOTIDE SEQUENCE [LARGE SCALE GENOMIC DNA]</scope>
    <source>
        <strain evidence="11 12">LaAM-08-1</strain>
    </source>
</reference>
<dbReference type="InterPro" id="IPR020472">
    <property type="entry name" value="WD40_PAC1"/>
</dbReference>
<accession>A0A0C9WPD3</accession>
<evidence type="ECO:0000256" key="6">
    <source>
        <dbReference type="ARBA" id="ARBA00023242"/>
    </source>
</evidence>
<dbReference type="CDD" id="cd00200">
    <property type="entry name" value="WD40"/>
    <property type="match status" value="1"/>
</dbReference>
<proteinExistence type="inferred from homology"/>
<keyword evidence="2 8" id="KW-0853">WD repeat</keyword>
<feature type="compositionally biased region" description="Low complexity" evidence="9">
    <location>
        <begin position="389"/>
        <end position="404"/>
    </location>
</feature>
<comment type="similarity">
    <text evidence="1">Belongs to the TALE/M-ATYP homeobox family.</text>
</comment>
<evidence type="ECO:0000256" key="7">
    <source>
        <dbReference type="PROSITE-ProRule" id="PRU00108"/>
    </source>
</evidence>
<feature type="region of interest" description="Disordered" evidence="9">
    <location>
        <begin position="96"/>
        <end position="118"/>
    </location>
</feature>
<feature type="region of interest" description="Disordered" evidence="9">
    <location>
        <begin position="1"/>
        <end position="44"/>
    </location>
</feature>
<evidence type="ECO:0000259" key="10">
    <source>
        <dbReference type="PROSITE" id="PS50071"/>
    </source>
</evidence>
<dbReference type="InterPro" id="IPR001356">
    <property type="entry name" value="HD"/>
</dbReference>
<dbReference type="SUPFAM" id="SSF46689">
    <property type="entry name" value="Homeodomain-like"/>
    <property type="match status" value="1"/>
</dbReference>
<dbReference type="AlphaFoldDB" id="A0A0C9WPD3"/>
<evidence type="ECO:0000256" key="2">
    <source>
        <dbReference type="ARBA" id="ARBA00022574"/>
    </source>
</evidence>
<dbReference type="PANTHER" id="PTHR22847">
    <property type="entry name" value="WD40 REPEAT PROTEIN"/>
    <property type="match status" value="1"/>
</dbReference>
<sequence length="490" mass="54694">MSDAALPEPASQPHEQEHSTSSPSLPQAVTSPSLVDGPQRKGRRFAEETTDYLKAWLHRHSDYPYPSEDEKAHLCHATGLSRTQLSGWMVKARRRHRAVRGGEVDRTQDRPDSKRLETKNHQSVEDFRLQPVPSEYRKEGCDWVVLYNPNVKETLDINLVHTFVHESFVCCVHFSADGRYLATGCNHTAQIFDTTTGEKVCVLVHDGVVERENLYIRCVRFSPDGELLVTGADDLRIRIWDIAKGRVQQVFDGHQREVYSLDFSRDGRFIISGSRDNTIRIWGLYDKFHKVLTINNDEYSLRSGILSVTISPDATLVAAGMGDTTLRIWDVASGILLERLRGHKDSIYSVAFTSDGKGLVSGSADKSVKYWDVSVLAARSAESQLGNETPTPTLSRPSSSSDRSVVPCTMDFVGHRHWVLSVSVTPDSRWVASGSSDRCVHFWDSRNASLGFVLEGHKNLVLSVDLSPMGGLLATGSSDHLARIWNYTTV</sequence>
<evidence type="ECO:0000256" key="1">
    <source>
        <dbReference type="ARBA" id="ARBA00005800"/>
    </source>
</evidence>
<dbReference type="CDD" id="cd00086">
    <property type="entry name" value="homeodomain"/>
    <property type="match status" value="1"/>
</dbReference>
<dbReference type="SMART" id="SM00389">
    <property type="entry name" value="HOX"/>
    <property type="match status" value="1"/>
</dbReference>
<evidence type="ECO:0000256" key="9">
    <source>
        <dbReference type="SAM" id="MobiDB-lite"/>
    </source>
</evidence>
<evidence type="ECO:0000313" key="12">
    <source>
        <dbReference type="Proteomes" id="UP000054477"/>
    </source>
</evidence>
<dbReference type="InterPro" id="IPR036322">
    <property type="entry name" value="WD40_repeat_dom_sf"/>
</dbReference>
<reference evidence="12" key="2">
    <citation type="submission" date="2015-01" db="EMBL/GenBank/DDBJ databases">
        <title>Evolutionary Origins and Diversification of the Mycorrhizal Mutualists.</title>
        <authorList>
            <consortium name="DOE Joint Genome Institute"/>
            <consortium name="Mycorrhizal Genomics Consortium"/>
            <person name="Kohler A."/>
            <person name="Kuo A."/>
            <person name="Nagy L.G."/>
            <person name="Floudas D."/>
            <person name="Copeland A."/>
            <person name="Barry K.W."/>
            <person name="Cichocki N."/>
            <person name="Veneault-Fourrey C."/>
            <person name="LaButti K."/>
            <person name="Lindquist E.A."/>
            <person name="Lipzen A."/>
            <person name="Lundell T."/>
            <person name="Morin E."/>
            <person name="Murat C."/>
            <person name="Riley R."/>
            <person name="Ohm R."/>
            <person name="Sun H."/>
            <person name="Tunlid A."/>
            <person name="Henrissat B."/>
            <person name="Grigoriev I.V."/>
            <person name="Hibbett D.S."/>
            <person name="Martin F."/>
        </authorList>
    </citation>
    <scope>NUCLEOTIDE SEQUENCE [LARGE SCALE GENOMIC DNA]</scope>
    <source>
        <strain evidence="12">LaAM-08-1</strain>
    </source>
</reference>
<dbReference type="SUPFAM" id="SSF50978">
    <property type="entry name" value="WD40 repeat-like"/>
    <property type="match status" value="1"/>
</dbReference>
<evidence type="ECO:0000256" key="4">
    <source>
        <dbReference type="ARBA" id="ARBA00023125"/>
    </source>
</evidence>
<feature type="repeat" description="WD" evidence="8">
    <location>
        <begin position="209"/>
        <end position="250"/>
    </location>
</feature>
<evidence type="ECO:0000256" key="8">
    <source>
        <dbReference type="PROSITE-ProRule" id="PRU00221"/>
    </source>
</evidence>
<dbReference type="PROSITE" id="PS00678">
    <property type="entry name" value="WD_REPEATS_1"/>
    <property type="match status" value="2"/>
</dbReference>
<dbReference type="HOGENOM" id="CLU_000288_57_23_1"/>
<dbReference type="PANTHER" id="PTHR22847:SF637">
    <property type="entry name" value="WD REPEAT DOMAIN 5B"/>
    <property type="match status" value="1"/>
</dbReference>
<dbReference type="InterPro" id="IPR019775">
    <property type="entry name" value="WD40_repeat_CS"/>
</dbReference>
<keyword evidence="3" id="KW-0677">Repeat</keyword>
<feature type="compositionally biased region" description="Polar residues" evidence="9">
    <location>
        <begin position="19"/>
        <end position="33"/>
    </location>
</feature>
<comment type="subcellular location">
    <subcellularLocation>
        <location evidence="7">Nucleus</location>
    </subcellularLocation>
</comment>
<feature type="compositionally biased region" description="Basic and acidic residues" evidence="9">
    <location>
        <begin position="100"/>
        <end position="118"/>
    </location>
</feature>
<feature type="region of interest" description="Disordered" evidence="9">
    <location>
        <begin position="384"/>
        <end position="404"/>
    </location>
</feature>
<keyword evidence="5 7" id="KW-0371">Homeobox</keyword>
<dbReference type="STRING" id="1095629.A0A0C9WPD3"/>
<dbReference type="Pfam" id="PF00400">
    <property type="entry name" value="WD40"/>
    <property type="match status" value="7"/>
</dbReference>
<feature type="repeat" description="WD" evidence="8">
    <location>
        <begin position="251"/>
        <end position="284"/>
    </location>
</feature>
<dbReference type="SMART" id="SM00320">
    <property type="entry name" value="WD40"/>
    <property type="match status" value="7"/>
</dbReference>
<dbReference type="InterPro" id="IPR015943">
    <property type="entry name" value="WD40/YVTN_repeat-like_dom_sf"/>
</dbReference>
<name>A0A0C9WPD3_9AGAR</name>
<evidence type="ECO:0000313" key="11">
    <source>
        <dbReference type="EMBL" id="KIJ99824.1"/>
    </source>
</evidence>
<dbReference type="PROSITE" id="PS50082">
    <property type="entry name" value="WD_REPEATS_2"/>
    <property type="match status" value="6"/>
</dbReference>
<keyword evidence="4 7" id="KW-0238">DNA-binding</keyword>
<dbReference type="PRINTS" id="PR00320">
    <property type="entry name" value="GPROTEINBRPT"/>
</dbReference>
<dbReference type="PROSITE" id="PS50294">
    <property type="entry name" value="WD_REPEATS_REGION"/>
    <property type="match status" value="6"/>
</dbReference>
<feature type="repeat" description="WD" evidence="8">
    <location>
        <begin position="298"/>
        <end position="339"/>
    </location>
</feature>
<dbReference type="InterPro" id="IPR001680">
    <property type="entry name" value="WD40_rpt"/>
</dbReference>
<evidence type="ECO:0000256" key="5">
    <source>
        <dbReference type="ARBA" id="ARBA00023155"/>
    </source>
</evidence>
<dbReference type="OrthoDB" id="17410at2759"/>
<feature type="repeat" description="WD" evidence="8">
    <location>
        <begin position="454"/>
        <end position="490"/>
    </location>
</feature>
<feature type="DNA-binding region" description="Homeobox" evidence="7">
    <location>
        <begin position="38"/>
        <end position="100"/>
    </location>
</feature>
<dbReference type="Gene3D" id="1.10.10.60">
    <property type="entry name" value="Homeodomain-like"/>
    <property type="match status" value="1"/>
</dbReference>
<keyword evidence="12" id="KW-1185">Reference proteome</keyword>
<dbReference type="GO" id="GO:0003677">
    <property type="term" value="F:DNA binding"/>
    <property type="evidence" value="ECO:0007669"/>
    <property type="project" value="UniProtKB-UniRule"/>
</dbReference>
<dbReference type="PROSITE" id="PS50071">
    <property type="entry name" value="HOMEOBOX_2"/>
    <property type="match status" value="1"/>
</dbReference>
<evidence type="ECO:0000256" key="3">
    <source>
        <dbReference type="ARBA" id="ARBA00022737"/>
    </source>
</evidence>
<feature type="repeat" description="WD" evidence="8">
    <location>
        <begin position="340"/>
        <end position="374"/>
    </location>
</feature>
<protein>
    <recommendedName>
        <fullName evidence="10">Homeobox domain-containing protein</fullName>
    </recommendedName>
</protein>
<dbReference type="InterPro" id="IPR008422">
    <property type="entry name" value="KN_HD"/>
</dbReference>
<dbReference type="Gene3D" id="2.130.10.10">
    <property type="entry name" value="YVTN repeat-like/Quinoprotein amine dehydrogenase"/>
    <property type="match status" value="1"/>
</dbReference>
<feature type="domain" description="Homeobox" evidence="10">
    <location>
        <begin position="36"/>
        <end position="99"/>
    </location>
</feature>
<dbReference type="GO" id="GO:0006355">
    <property type="term" value="P:regulation of DNA-templated transcription"/>
    <property type="evidence" value="ECO:0007669"/>
    <property type="project" value="InterPro"/>
</dbReference>
<dbReference type="GO" id="GO:0005634">
    <property type="term" value="C:nucleus"/>
    <property type="evidence" value="ECO:0007669"/>
    <property type="project" value="UniProtKB-SubCell"/>
</dbReference>
<feature type="repeat" description="WD" evidence="8">
    <location>
        <begin position="412"/>
        <end position="444"/>
    </location>
</feature>
<dbReference type="Proteomes" id="UP000054477">
    <property type="component" value="Unassembled WGS sequence"/>
</dbReference>
<dbReference type="Pfam" id="PF05920">
    <property type="entry name" value="Homeobox_KN"/>
    <property type="match status" value="1"/>
</dbReference>
<dbReference type="InterPro" id="IPR009057">
    <property type="entry name" value="Homeodomain-like_sf"/>
</dbReference>
<organism evidence="11 12">
    <name type="scientific">Laccaria amethystina LaAM-08-1</name>
    <dbReference type="NCBI Taxonomy" id="1095629"/>
    <lineage>
        <taxon>Eukaryota</taxon>
        <taxon>Fungi</taxon>
        <taxon>Dikarya</taxon>
        <taxon>Basidiomycota</taxon>
        <taxon>Agaricomycotina</taxon>
        <taxon>Agaricomycetes</taxon>
        <taxon>Agaricomycetidae</taxon>
        <taxon>Agaricales</taxon>
        <taxon>Agaricineae</taxon>
        <taxon>Hydnangiaceae</taxon>
        <taxon>Laccaria</taxon>
    </lineage>
</organism>
<keyword evidence="6 7" id="KW-0539">Nucleus</keyword>
<dbReference type="GO" id="GO:1990234">
    <property type="term" value="C:transferase complex"/>
    <property type="evidence" value="ECO:0007669"/>
    <property type="project" value="UniProtKB-ARBA"/>
</dbReference>
<dbReference type="EMBL" id="KN838638">
    <property type="protein sequence ID" value="KIJ99824.1"/>
    <property type="molecule type" value="Genomic_DNA"/>
</dbReference>
<gene>
    <name evidence="11" type="ORF">K443DRAFT_157987</name>
</gene>